<dbReference type="CDD" id="cd18808">
    <property type="entry name" value="SF1_C_Upf1"/>
    <property type="match status" value="1"/>
</dbReference>
<keyword evidence="2" id="KW-0547">Nucleotide-binding</keyword>
<comment type="similarity">
    <text evidence="1">Belongs to the DNA2/NAM7 helicase family.</text>
</comment>
<protein>
    <recommendedName>
        <fullName evidence="12">AAA domain-containing protein</fullName>
    </recommendedName>
</protein>
<dbReference type="Gene3D" id="3.40.50.300">
    <property type="entry name" value="P-loop containing nucleotide triphosphate hydrolases"/>
    <property type="match status" value="3"/>
</dbReference>
<dbReference type="InterPro" id="IPR047187">
    <property type="entry name" value="SF1_C_Upf1"/>
</dbReference>
<evidence type="ECO:0008006" key="12">
    <source>
        <dbReference type="Google" id="ProtNLM"/>
    </source>
</evidence>
<evidence type="ECO:0000313" key="10">
    <source>
        <dbReference type="EMBL" id="GAA2331728.1"/>
    </source>
</evidence>
<feature type="region of interest" description="Disordered" evidence="6">
    <location>
        <begin position="44"/>
        <end position="77"/>
    </location>
</feature>
<feature type="domain" description="DNA2/NAM7 helicase helicase" evidence="7">
    <location>
        <begin position="341"/>
        <end position="423"/>
    </location>
</feature>
<keyword evidence="11" id="KW-1185">Reference proteome</keyword>
<evidence type="ECO:0000313" key="11">
    <source>
        <dbReference type="Proteomes" id="UP001501444"/>
    </source>
</evidence>
<comment type="caution">
    <text evidence="10">The sequence shown here is derived from an EMBL/GenBank/DDBJ whole genome shotgun (WGS) entry which is preliminary data.</text>
</comment>
<dbReference type="InterPro" id="IPR041677">
    <property type="entry name" value="DNA2/NAM7_AAA_11"/>
</dbReference>
<dbReference type="InterPro" id="IPR050534">
    <property type="entry name" value="Coronavir_polyprotein_1ab"/>
</dbReference>
<dbReference type="Pfam" id="PF13086">
    <property type="entry name" value="AAA_11"/>
    <property type="match status" value="1"/>
</dbReference>
<dbReference type="EMBL" id="BAAARV010000006">
    <property type="protein sequence ID" value="GAA2331728.1"/>
    <property type="molecule type" value="Genomic_DNA"/>
</dbReference>
<dbReference type="InterPro" id="IPR049468">
    <property type="entry name" value="Restrct_endonuc-II-like_dom"/>
</dbReference>
<dbReference type="InterPro" id="IPR027417">
    <property type="entry name" value="P-loop_NTPase"/>
</dbReference>
<dbReference type="Pfam" id="PF13087">
    <property type="entry name" value="AAA_12"/>
    <property type="match status" value="1"/>
</dbReference>
<evidence type="ECO:0000256" key="5">
    <source>
        <dbReference type="ARBA" id="ARBA00022840"/>
    </source>
</evidence>
<feature type="domain" description="Restriction endonuclease type II-like" evidence="9">
    <location>
        <begin position="1341"/>
        <end position="1433"/>
    </location>
</feature>
<organism evidence="10 11">
    <name type="scientific">Dactylosporangium salmoneum</name>
    <dbReference type="NCBI Taxonomy" id="53361"/>
    <lineage>
        <taxon>Bacteria</taxon>
        <taxon>Bacillati</taxon>
        <taxon>Actinomycetota</taxon>
        <taxon>Actinomycetes</taxon>
        <taxon>Micromonosporales</taxon>
        <taxon>Micromonosporaceae</taxon>
        <taxon>Dactylosporangium</taxon>
    </lineage>
</organism>
<evidence type="ECO:0000256" key="3">
    <source>
        <dbReference type="ARBA" id="ARBA00022801"/>
    </source>
</evidence>
<dbReference type="PANTHER" id="PTHR43788">
    <property type="entry name" value="DNA2/NAM7 HELICASE FAMILY MEMBER"/>
    <property type="match status" value="1"/>
</dbReference>
<feature type="domain" description="DNA2/NAM7 helicase-like C-terminal" evidence="8">
    <location>
        <begin position="1113"/>
        <end position="1288"/>
    </location>
</feature>
<evidence type="ECO:0000256" key="1">
    <source>
        <dbReference type="ARBA" id="ARBA00007913"/>
    </source>
</evidence>
<dbReference type="PANTHER" id="PTHR43788:SF8">
    <property type="entry name" value="DNA-BINDING PROTEIN SMUBP-2"/>
    <property type="match status" value="1"/>
</dbReference>
<evidence type="ECO:0000259" key="8">
    <source>
        <dbReference type="Pfam" id="PF13087"/>
    </source>
</evidence>
<accession>A0ABN3FK60</accession>
<keyword evidence="5" id="KW-0067">ATP-binding</keyword>
<evidence type="ECO:0000256" key="2">
    <source>
        <dbReference type="ARBA" id="ARBA00022741"/>
    </source>
</evidence>
<dbReference type="InterPro" id="IPR041679">
    <property type="entry name" value="DNA2/NAM7-like_C"/>
</dbReference>
<dbReference type="Pfam" id="PF18741">
    <property type="entry name" value="MTES_1575"/>
    <property type="match status" value="1"/>
</dbReference>
<evidence type="ECO:0000256" key="4">
    <source>
        <dbReference type="ARBA" id="ARBA00022806"/>
    </source>
</evidence>
<evidence type="ECO:0000256" key="6">
    <source>
        <dbReference type="SAM" id="MobiDB-lite"/>
    </source>
</evidence>
<gene>
    <name evidence="10" type="ORF">GCM10010170_010410</name>
</gene>
<dbReference type="Proteomes" id="UP001501444">
    <property type="component" value="Unassembled WGS sequence"/>
</dbReference>
<reference evidence="10 11" key="1">
    <citation type="journal article" date="2019" name="Int. J. Syst. Evol. Microbiol.">
        <title>The Global Catalogue of Microorganisms (GCM) 10K type strain sequencing project: providing services to taxonomists for standard genome sequencing and annotation.</title>
        <authorList>
            <consortium name="The Broad Institute Genomics Platform"/>
            <consortium name="The Broad Institute Genome Sequencing Center for Infectious Disease"/>
            <person name="Wu L."/>
            <person name="Ma J."/>
        </authorList>
    </citation>
    <scope>NUCLEOTIDE SEQUENCE [LARGE SCALE GENOMIC DNA]</scope>
    <source>
        <strain evidence="10 11">JCM 3272</strain>
    </source>
</reference>
<proteinExistence type="inferred from homology"/>
<feature type="compositionally biased region" description="Polar residues" evidence="6">
    <location>
        <begin position="1443"/>
        <end position="1452"/>
    </location>
</feature>
<sequence length="1467" mass="164679">MVSYLQSLIRDGRPVRDSIRKSHTACWLEEFGEHVTKSENPILVRVEDPGPPAPQPSPSAALRPWLDPDAESNTDMPPRLMGVAPGDDTEVSRSLSTTSITALFEEYLGRWQDWAEQERFRAKVAEQHSFLEDLRRAAAQRADTHELIVGVGLIAAEDAGRSPIYRHLLTVDVGIEHDPDADALQVVMTDEVQLRLEDRKFLEASDGFSFNRSAPALAEPDRLRFHPFSPAAAAWLEEWKRHSWTGPLDITAADWAAPDDTGASRLTLSPALLLRDRDRSSVAEFYQHIADQLDRPDATAPLGLAQLVLPLEPADRVRWLRRSTNTTTTDGIQPLFPLAANREQQEILNHLRGDNGVVVQGPPGTGKTHTIANLTAALLADGQRVLITSEKERALHVLRDKLPPGLRELCVFMSSLQRRGAQQLEDSINDLSELVATVDPVRLDEEIVALDQQRQAVIEDLEEARQQLLVTRSQEHFVHRDVAVGYEGSLRDLVRAVEDDRASFAWITASRQPLAATAPLTDDEAIDLVSLLRTATPQRAERAIQELPDLRSVPSPMAITAAIDEVTAAERLFEPDHGHLRPAFMVLEHPARAELERLMEVAITALNECGLSERARDWGVGDWQSAAVEALLDRRTAPLWVPLLEDTVDLHRFEHLTVNRDGSSVDLDTAATTSLQRLLGQARRLRRHFARGGRLRRYWPPQAQIDAMDLLESCTVDGAAPASVAEVNLIIGVLEAEIAVADVANGWAQVGHPLVRGPLRHRLRQLCDRIPAITAIRAFISARDMFEQKLRRHDIRFQISTPRAWDDIVMLVRAGVKIARAKRAIVYLEQVGASLSDWADAPRAAPEVTHLAAAVRDRDADRFGRLRQELDQAGADQRAQRSCDVLLDRLHSAHPELAERITATVDDPIWDTRMTRFGAAWAWARAADYCTKLDATDAEATDEDRVDEHELRLRNITTDFAAKVALRHCAARLSAPQRRALQSYKGIINDLGRSGGKQHQNQRHLADARGAVQEAAPAIPAWIMPIDAVARTIPAIADSFDVVIVDEASQATIKSLFLLWLAPRVIIVGDENQCQPGNIEEHDSVQDLVDHYLRELPAHARAAFKPTSNLYRLMAGLFPHVVKLSQHFRCMPEIIGWSSGQFYKERLVPLRQFGADRLEPLKVFRVPNGKQTGEGQYAKNKAEAEAIFETVEKMVNDPDYAERSIGVIALQGTGQISVLEAEMRRRLDDRTINRHNIRIGQPQDFQGDERDVILLSMVVDRARKAITSRREGHRYNVAASRAKDQMWLFLSFDEPSTHDDDLRRSLLTYMKYPPAALTIDPLLDHVPADRRRPPFRSLLQQQLFLELRACGYAVIPQYEISKDQVIDLLVVGEQGQLAIECDTPECPITSEHLEQRLRWEGELRRSGWQFHRMRHSLWASNQATALEPLWQRLQQLRIEPRSLPTSDPQQVRWTPVPLPDDDGDADA</sequence>
<evidence type="ECO:0000259" key="7">
    <source>
        <dbReference type="Pfam" id="PF13086"/>
    </source>
</evidence>
<evidence type="ECO:0000259" key="9">
    <source>
        <dbReference type="Pfam" id="PF18741"/>
    </source>
</evidence>
<keyword evidence="3" id="KW-0378">Hydrolase</keyword>
<feature type="region of interest" description="Disordered" evidence="6">
    <location>
        <begin position="1441"/>
        <end position="1467"/>
    </location>
</feature>
<keyword evidence="4" id="KW-0347">Helicase</keyword>
<dbReference type="SUPFAM" id="SSF52540">
    <property type="entry name" value="P-loop containing nucleoside triphosphate hydrolases"/>
    <property type="match status" value="1"/>
</dbReference>
<name>A0ABN3FK60_9ACTN</name>